<dbReference type="PANTHER" id="PTHR34192:SF10">
    <property type="entry name" value="PLASTOCYANIN MAJOR ISOFORM, CHLOROPLASTIC-RELATED"/>
    <property type="match status" value="1"/>
</dbReference>
<protein>
    <submittedName>
        <fullName evidence="11">Halocyanin domain-containing protein</fullName>
    </submittedName>
</protein>
<dbReference type="PROSITE" id="PS00196">
    <property type="entry name" value="COPPER_BLUE"/>
    <property type="match status" value="1"/>
</dbReference>
<dbReference type="InterPro" id="IPR028871">
    <property type="entry name" value="BlueCu_1_BS"/>
</dbReference>
<name>A0A1H6TUK7_9EURY</name>
<dbReference type="EMBL" id="FNYR01000009">
    <property type="protein sequence ID" value="SEI83701.1"/>
    <property type="molecule type" value="Genomic_DNA"/>
</dbReference>
<dbReference type="RefSeq" id="WP_089672128.1">
    <property type="nucleotide sequence ID" value="NZ_CP024845.1"/>
</dbReference>
<dbReference type="CDD" id="cd04220">
    <property type="entry name" value="Halocyanin"/>
    <property type="match status" value="1"/>
</dbReference>
<feature type="binding site" evidence="9">
    <location>
        <position position="134"/>
    </location>
    <ligand>
        <name>Cu cation</name>
        <dbReference type="ChEBI" id="CHEBI:23378"/>
    </ligand>
</feature>
<evidence type="ECO:0000256" key="8">
    <source>
        <dbReference type="ARBA" id="ARBA00023136"/>
    </source>
</evidence>
<keyword evidence="3" id="KW-0813">Transport</keyword>
<keyword evidence="5" id="KW-0574">Periplasm</keyword>
<dbReference type="OrthoDB" id="11836at2157"/>
<reference evidence="11 12" key="1">
    <citation type="submission" date="2016-10" db="EMBL/GenBank/DDBJ databases">
        <authorList>
            <person name="de Groot N.N."/>
        </authorList>
    </citation>
    <scope>NUCLEOTIDE SEQUENCE [LARGE SCALE GENOMIC DNA]</scope>
    <source>
        <strain evidence="11 12">DSM 22187</strain>
    </source>
</reference>
<feature type="binding site" evidence="9">
    <location>
        <position position="129"/>
    </location>
    <ligand>
        <name>Cu cation</name>
        <dbReference type="ChEBI" id="CHEBI:23378"/>
    </ligand>
</feature>
<feature type="domain" description="Blue (type 1) copper" evidence="10">
    <location>
        <begin position="57"/>
        <end position="140"/>
    </location>
</feature>
<dbReference type="InterPro" id="IPR008972">
    <property type="entry name" value="Cupredoxin"/>
</dbReference>
<dbReference type="GeneID" id="35001196"/>
<evidence type="ECO:0000313" key="12">
    <source>
        <dbReference type="Proteomes" id="UP000198888"/>
    </source>
</evidence>
<evidence type="ECO:0000256" key="4">
    <source>
        <dbReference type="ARBA" id="ARBA00022723"/>
    </source>
</evidence>
<dbReference type="InterPro" id="IPR000923">
    <property type="entry name" value="BlueCu_1"/>
</dbReference>
<dbReference type="GO" id="GO:0005507">
    <property type="term" value="F:copper ion binding"/>
    <property type="evidence" value="ECO:0007669"/>
    <property type="project" value="InterPro"/>
</dbReference>
<dbReference type="InterPro" id="IPR002386">
    <property type="entry name" value="Amicyanin/Pseudoazurin"/>
</dbReference>
<dbReference type="GO" id="GO:0009055">
    <property type="term" value="F:electron transfer activity"/>
    <property type="evidence" value="ECO:0007669"/>
    <property type="project" value="InterPro"/>
</dbReference>
<accession>A0A2H4PYK5</accession>
<evidence type="ECO:0000256" key="6">
    <source>
        <dbReference type="ARBA" id="ARBA00022982"/>
    </source>
</evidence>
<dbReference type="AlphaFoldDB" id="A0A1H6TUK7"/>
<evidence type="ECO:0000256" key="9">
    <source>
        <dbReference type="PIRSR" id="PIRSR602386-1"/>
    </source>
</evidence>
<dbReference type="Gene3D" id="2.60.40.420">
    <property type="entry name" value="Cupredoxins - blue copper proteins"/>
    <property type="match status" value="1"/>
</dbReference>
<dbReference type="PANTHER" id="PTHR34192">
    <property type="entry name" value="PLASTOCYANIN MAJOR ISOFORM, CHLOROPLASTIC-RELATED"/>
    <property type="match status" value="1"/>
</dbReference>
<feature type="binding site" evidence="9">
    <location>
        <position position="91"/>
    </location>
    <ligand>
        <name>Cu cation</name>
        <dbReference type="ChEBI" id="CHEBI:23378"/>
    </ligand>
</feature>
<evidence type="ECO:0000313" key="11">
    <source>
        <dbReference type="EMBL" id="SEI83701.1"/>
    </source>
</evidence>
<dbReference type="PROSITE" id="PS51257">
    <property type="entry name" value="PROKAR_LIPOPROTEIN"/>
    <property type="match status" value="1"/>
</dbReference>
<dbReference type="STRING" id="1073996.SAMN05444271_10934"/>
<evidence type="ECO:0000256" key="5">
    <source>
        <dbReference type="ARBA" id="ARBA00022764"/>
    </source>
</evidence>
<proteinExistence type="predicted"/>
<keyword evidence="6" id="KW-0249">Electron transport</keyword>
<keyword evidence="8" id="KW-0472">Membrane</keyword>
<evidence type="ECO:0000259" key="10">
    <source>
        <dbReference type="Pfam" id="PF00127"/>
    </source>
</evidence>
<accession>A0A1H6TUK7</accession>
<organism evidence="11 12">
    <name type="scientific">Halohasta litchfieldiae</name>
    <dbReference type="NCBI Taxonomy" id="1073996"/>
    <lineage>
        <taxon>Archaea</taxon>
        <taxon>Methanobacteriati</taxon>
        <taxon>Methanobacteriota</taxon>
        <taxon>Stenosarchaea group</taxon>
        <taxon>Halobacteria</taxon>
        <taxon>Halobacteriales</taxon>
        <taxon>Haloferacaceae</taxon>
        <taxon>Halohasta</taxon>
    </lineage>
</organism>
<keyword evidence="4 9" id="KW-0479">Metal-binding</keyword>
<gene>
    <name evidence="11" type="ORF">SAMN05444271_10934</name>
</gene>
<comment type="cofactor">
    <cofactor evidence="9">
        <name>Cu cation</name>
        <dbReference type="ChEBI" id="CHEBI:23378"/>
    </cofactor>
    <text evidence="9">Binds 1 copper ion per subunit.</text>
</comment>
<sequence length="143" mass="15007">MDEAPRRRAVLTAAASGIAAATAGCLGGDGGTTEQWLSNANNYDGMVDRTGQETVTVAVGAVDGLSFDPAAVRITTGTEVLWEWTSFGGGHNVAEENGVFESEIQSGEGETFSHTFTDSGQYRYVCTPHQTQGMLGVVEVVDE</sequence>
<dbReference type="NCBIfam" id="TIGR03102">
    <property type="entry name" value="halo_cynanin"/>
    <property type="match status" value="1"/>
</dbReference>
<evidence type="ECO:0000256" key="7">
    <source>
        <dbReference type="ARBA" id="ARBA00023008"/>
    </source>
</evidence>
<dbReference type="SUPFAM" id="SSF49503">
    <property type="entry name" value="Cupredoxins"/>
    <property type="match status" value="1"/>
</dbReference>
<dbReference type="GO" id="GO:0042597">
    <property type="term" value="C:periplasmic space"/>
    <property type="evidence" value="ECO:0007669"/>
    <property type="project" value="UniProtKB-SubCell"/>
</dbReference>
<dbReference type="InterPro" id="IPR017533">
    <property type="entry name" value="Halocyanin"/>
</dbReference>
<dbReference type="PRINTS" id="PR00155">
    <property type="entry name" value="AMICYANIN"/>
</dbReference>
<feature type="binding site" evidence="9">
    <location>
        <position position="126"/>
    </location>
    <ligand>
        <name>Cu cation</name>
        <dbReference type="ChEBI" id="CHEBI:23378"/>
    </ligand>
</feature>
<evidence type="ECO:0000256" key="3">
    <source>
        <dbReference type="ARBA" id="ARBA00022448"/>
    </source>
</evidence>
<keyword evidence="12" id="KW-1185">Reference proteome</keyword>
<keyword evidence="7 9" id="KW-0186">Copper</keyword>
<evidence type="ECO:0000256" key="2">
    <source>
        <dbReference type="ARBA" id="ARBA00004418"/>
    </source>
</evidence>
<dbReference type="Pfam" id="PF00127">
    <property type="entry name" value="Copper-bind"/>
    <property type="match status" value="1"/>
</dbReference>
<dbReference type="GO" id="GO:0016020">
    <property type="term" value="C:membrane"/>
    <property type="evidence" value="ECO:0007669"/>
    <property type="project" value="UniProtKB-SubCell"/>
</dbReference>
<dbReference type="Proteomes" id="UP000198888">
    <property type="component" value="Unassembled WGS sequence"/>
</dbReference>
<comment type="subcellular location">
    <subcellularLocation>
        <location evidence="1">Membrane</location>
    </subcellularLocation>
    <subcellularLocation>
        <location evidence="2">Periplasm</location>
    </subcellularLocation>
</comment>
<dbReference type="KEGG" id="hae:halTADL_0371"/>
<evidence type="ECO:0000256" key="1">
    <source>
        <dbReference type="ARBA" id="ARBA00004370"/>
    </source>
</evidence>